<dbReference type="Gene3D" id="3.90.660.10">
    <property type="match status" value="1"/>
</dbReference>
<name>A0A9W5Y6G4_9CLOT</name>
<dbReference type="InterPro" id="IPR050281">
    <property type="entry name" value="Flavin_monoamine_oxidase"/>
</dbReference>
<evidence type="ECO:0000313" key="4">
    <source>
        <dbReference type="Proteomes" id="UP001057868"/>
    </source>
</evidence>
<evidence type="ECO:0000313" key="3">
    <source>
        <dbReference type="EMBL" id="GKU27439.1"/>
    </source>
</evidence>
<dbReference type="GO" id="GO:0016491">
    <property type="term" value="F:oxidoreductase activity"/>
    <property type="evidence" value="ECO:0007669"/>
    <property type="project" value="InterPro"/>
</dbReference>
<dbReference type="PANTHER" id="PTHR10742:SF410">
    <property type="entry name" value="LYSINE-SPECIFIC HISTONE DEMETHYLASE 2"/>
    <property type="match status" value="1"/>
</dbReference>
<sequence length="574" mass="65995">MNLNSQSLFYPPQPDNPNDNDRNFLSQYALGERGRSVDFNFVKKIMSPPEQITNYAKPGEFKNVKVAILGGGLAGLSAAFELRKIGFDITIYEALEDRVGGRVYTYYFNEQENLYHEFGPMRIPVTHETVWHYLNLFKLPTRPFIQYSENSFIYYRNATARNDRNGSNVMKNIYPKFDLKPNERNTNWQRLQEIALDSHLLYASPEVRAETIQVKPYYNERTLMWSDNSSMKMMESTGLSQEAIALVSNFSSLLYGNIYNSYVDFIEESYPADLAYLYEIPGGMMNFPKAFIKSFNDQNPTKEYLGIDKTELGKVEYKSGCWVNDIGFDNLSQNVVINYENTKLKDNLKEKFDYVVCAIPFSSLRNVNIDPLFSNLKMRAIREVHYTPSQRTLLLCKERFWEKQGIVGGGSFTDLPIASIWYPSDHAKYINSSNSIGNQLNNLPSNEPGVLLGSYNFGQDAIRFSNLPEEKLFSELKREIEMVHGLSVGYLDNIIEGHKTVAWDKEPSFRGALTFFQTEQKRLFSYTMTLPEYNNRVFFAGEHVSAVHRWMQGALQSGMKAANDLTISCKMHGR</sequence>
<evidence type="ECO:0000256" key="1">
    <source>
        <dbReference type="SAM" id="MobiDB-lite"/>
    </source>
</evidence>
<gene>
    <name evidence="3" type="ORF">CFOLD11_42660</name>
</gene>
<evidence type="ECO:0000259" key="2">
    <source>
        <dbReference type="Pfam" id="PF01593"/>
    </source>
</evidence>
<comment type="caution">
    <text evidence="3">The sequence shown here is derived from an EMBL/GenBank/DDBJ whole genome shotgun (WGS) entry which is preliminary data.</text>
</comment>
<reference evidence="3" key="1">
    <citation type="journal article" date="2023" name="Int. J. Syst. Evol. Microbiol.">
        <title>&lt;i&gt;Clostridium folliculivorans&lt;/i&gt; sp. nov., isolated from soil samples of an organic paddy in Japan.</title>
        <authorList>
            <person name="Tazawa J."/>
            <person name="Kobayashi H."/>
            <person name="Tanizawa Y."/>
            <person name="Uchino A."/>
            <person name="Tanaka F."/>
            <person name="Urashima Y."/>
            <person name="Miura S."/>
            <person name="Sakamoto M."/>
            <person name="Ohkuma M."/>
            <person name="Tohno M."/>
        </authorList>
    </citation>
    <scope>NUCLEOTIDE SEQUENCE</scope>
    <source>
        <strain evidence="3">D1-1</strain>
    </source>
</reference>
<dbReference type="InterPro" id="IPR002937">
    <property type="entry name" value="Amino_oxidase"/>
</dbReference>
<keyword evidence="4" id="KW-1185">Reference proteome</keyword>
<dbReference type="EMBL" id="BQXY01000012">
    <property type="protein sequence ID" value="GKU27439.1"/>
    <property type="molecule type" value="Genomic_DNA"/>
</dbReference>
<dbReference type="SUPFAM" id="SSF54373">
    <property type="entry name" value="FAD-linked reductases, C-terminal domain"/>
    <property type="match status" value="1"/>
</dbReference>
<feature type="domain" description="Amine oxidase" evidence="2">
    <location>
        <begin position="73"/>
        <end position="565"/>
    </location>
</feature>
<dbReference type="Gene3D" id="1.20.1440.240">
    <property type="match status" value="1"/>
</dbReference>
<dbReference type="AlphaFoldDB" id="A0A9W5Y6G4"/>
<dbReference type="Pfam" id="PF01593">
    <property type="entry name" value="Amino_oxidase"/>
    <property type="match status" value="1"/>
</dbReference>
<dbReference type="Gene3D" id="3.50.50.60">
    <property type="entry name" value="FAD/NAD(P)-binding domain"/>
    <property type="match status" value="1"/>
</dbReference>
<accession>A0A9W5Y6G4</accession>
<dbReference type="SUPFAM" id="SSF51905">
    <property type="entry name" value="FAD/NAD(P)-binding domain"/>
    <property type="match status" value="1"/>
</dbReference>
<protein>
    <submittedName>
        <fullName evidence="3">Amine oxidase</fullName>
    </submittedName>
</protein>
<dbReference type="Proteomes" id="UP001057868">
    <property type="component" value="Unassembled WGS sequence"/>
</dbReference>
<proteinExistence type="predicted"/>
<dbReference type="InterPro" id="IPR036188">
    <property type="entry name" value="FAD/NAD-bd_sf"/>
</dbReference>
<dbReference type="PANTHER" id="PTHR10742">
    <property type="entry name" value="FLAVIN MONOAMINE OXIDASE"/>
    <property type="match status" value="1"/>
</dbReference>
<feature type="region of interest" description="Disordered" evidence="1">
    <location>
        <begin position="1"/>
        <end position="20"/>
    </location>
</feature>
<dbReference type="RefSeq" id="WP_261854304.1">
    <property type="nucleotide sequence ID" value="NZ_BQXY01000012.1"/>
</dbReference>
<organism evidence="3 4">
    <name type="scientific">Clostridium folliculivorans</name>
    <dbReference type="NCBI Taxonomy" id="2886038"/>
    <lineage>
        <taxon>Bacteria</taxon>
        <taxon>Bacillati</taxon>
        <taxon>Bacillota</taxon>
        <taxon>Clostridia</taxon>
        <taxon>Eubacteriales</taxon>
        <taxon>Clostridiaceae</taxon>
        <taxon>Clostridium</taxon>
    </lineage>
</organism>